<dbReference type="GO" id="GO:0004000">
    <property type="term" value="F:adenosine deaminase activity"/>
    <property type="evidence" value="ECO:0007669"/>
    <property type="project" value="TreeGrafter"/>
</dbReference>
<evidence type="ECO:0000313" key="10">
    <source>
        <dbReference type="Proteomes" id="UP000030693"/>
    </source>
</evidence>
<dbReference type="PANTHER" id="PTHR11409:SF42">
    <property type="entry name" value="ADENOSINE DEAMINASE-LIKE PROTEIN"/>
    <property type="match status" value="1"/>
</dbReference>
<dbReference type="GO" id="GO:0009117">
    <property type="term" value="P:nucleotide metabolic process"/>
    <property type="evidence" value="ECO:0007669"/>
    <property type="project" value="UniProtKB-KW"/>
</dbReference>
<keyword evidence="4" id="KW-0378">Hydrolase</keyword>
<dbReference type="AlphaFoldDB" id="A0A058Z5G9"/>
<dbReference type="GO" id="GO:0046103">
    <property type="term" value="P:inosine biosynthetic process"/>
    <property type="evidence" value="ECO:0007669"/>
    <property type="project" value="TreeGrafter"/>
</dbReference>
<comment type="cofactor">
    <cofactor evidence="1">
        <name>Zn(2+)</name>
        <dbReference type="ChEBI" id="CHEBI:29105"/>
    </cofactor>
</comment>
<dbReference type="GO" id="GO:0006154">
    <property type="term" value="P:adenosine catabolic process"/>
    <property type="evidence" value="ECO:0007669"/>
    <property type="project" value="TreeGrafter"/>
</dbReference>
<gene>
    <name evidence="9" type="ORF">H696_03907</name>
</gene>
<keyword evidence="10" id="KW-1185">Reference proteome</keyword>
<comment type="similarity">
    <text evidence="2">Belongs to the metallo-dependent hydrolases superfamily. Adenosine and AMP deaminases family.</text>
</comment>
<dbReference type="InterPro" id="IPR006330">
    <property type="entry name" value="Ado/ade_deaminase"/>
</dbReference>
<keyword evidence="3" id="KW-0479">Metal-binding</keyword>
<dbReference type="Pfam" id="PF00962">
    <property type="entry name" value="A_deaminase"/>
    <property type="match status" value="1"/>
</dbReference>
<dbReference type="GO" id="GO:0046872">
    <property type="term" value="F:metal ion binding"/>
    <property type="evidence" value="ECO:0007669"/>
    <property type="project" value="UniProtKB-KW"/>
</dbReference>
<evidence type="ECO:0000256" key="6">
    <source>
        <dbReference type="ARBA" id="ARBA00023080"/>
    </source>
</evidence>
<name>A0A058Z5G9_FONAL</name>
<evidence type="ECO:0000256" key="5">
    <source>
        <dbReference type="ARBA" id="ARBA00022833"/>
    </source>
</evidence>
<evidence type="ECO:0000256" key="4">
    <source>
        <dbReference type="ARBA" id="ARBA00022801"/>
    </source>
</evidence>
<evidence type="ECO:0000256" key="1">
    <source>
        <dbReference type="ARBA" id="ARBA00001947"/>
    </source>
</evidence>
<dbReference type="eggNOG" id="KOG1097">
    <property type="taxonomic scope" value="Eukaryota"/>
</dbReference>
<dbReference type="RefSeq" id="XP_009496045.1">
    <property type="nucleotide sequence ID" value="XM_009497770.1"/>
</dbReference>
<evidence type="ECO:0000256" key="2">
    <source>
        <dbReference type="ARBA" id="ARBA00006676"/>
    </source>
</evidence>
<protein>
    <recommendedName>
        <fullName evidence="8">Adenosine deaminase domain-containing protein</fullName>
    </recommendedName>
</protein>
<evidence type="ECO:0000256" key="7">
    <source>
        <dbReference type="ARBA" id="ARBA00048787"/>
    </source>
</evidence>
<evidence type="ECO:0000256" key="3">
    <source>
        <dbReference type="ARBA" id="ARBA00022723"/>
    </source>
</evidence>
<dbReference type="InterPro" id="IPR032466">
    <property type="entry name" value="Metal_Hydrolase"/>
</dbReference>
<dbReference type="PANTHER" id="PTHR11409">
    <property type="entry name" value="ADENOSINE DEAMINASE"/>
    <property type="match status" value="1"/>
</dbReference>
<keyword evidence="5" id="KW-0862">Zinc</keyword>
<organism evidence="9">
    <name type="scientific">Fonticula alba</name>
    <name type="common">Slime mold</name>
    <dbReference type="NCBI Taxonomy" id="691883"/>
    <lineage>
        <taxon>Eukaryota</taxon>
        <taxon>Rotosphaerida</taxon>
        <taxon>Fonticulaceae</taxon>
        <taxon>Fonticula</taxon>
    </lineage>
</organism>
<proteinExistence type="inferred from homology"/>
<feature type="domain" description="Adenosine deaminase" evidence="8">
    <location>
        <begin position="114"/>
        <end position="353"/>
    </location>
</feature>
<dbReference type="InterPro" id="IPR001365">
    <property type="entry name" value="A_deaminase_dom"/>
</dbReference>
<dbReference type="Gene3D" id="3.20.20.140">
    <property type="entry name" value="Metal-dependent hydrolases"/>
    <property type="match status" value="1"/>
</dbReference>
<comment type="catalytic activity">
    <reaction evidence="7">
        <text>N(6)-methyl-AMP + H2O + H(+) = IMP + methylamine</text>
        <dbReference type="Rhea" id="RHEA:16001"/>
        <dbReference type="ChEBI" id="CHEBI:15377"/>
        <dbReference type="ChEBI" id="CHEBI:15378"/>
        <dbReference type="ChEBI" id="CHEBI:58053"/>
        <dbReference type="ChEBI" id="CHEBI:59338"/>
        <dbReference type="ChEBI" id="CHEBI:144842"/>
    </reaction>
    <physiologicalReaction direction="left-to-right" evidence="7">
        <dbReference type="Rhea" id="RHEA:16002"/>
    </physiologicalReaction>
</comment>
<reference evidence="9" key="1">
    <citation type="submission" date="2013-04" db="EMBL/GenBank/DDBJ databases">
        <title>The Genome Sequence of Fonticula alba ATCC 38817.</title>
        <authorList>
            <consortium name="The Broad Institute Genomics Platform"/>
            <person name="Russ C."/>
            <person name="Cuomo C."/>
            <person name="Burger G."/>
            <person name="Gray M.W."/>
            <person name="Holland P.W.H."/>
            <person name="King N."/>
            <person name="Lang F.B.F."/>
            <person name="Roger A.J."/>
            <person name="Ruiz-Trillo I."/>
            <person name="Brown M."/>
            <person name="Walker B."/>
            <person name="Young S."/>
            <person name="Zeng Q."/>
            <person name="Gargeya S."/>
            <person name="Fitzgerald M."/>
            <person name="Haas B."/>
            <person name="Abouelleil A."/>
            <person name="Allen A.W."/>
            <person name="Alvarado L."/>
            <person name="Arachchi H.M."/>
            <person name="Berlin A.M."/>
            <person name="Chapman S.B."/>
            <person name="Gainer-Dewar J."/>
            <person name="Goldberg J."/>
            <person name="Griggs A."/>
            <person name="Gujja S."/>
            <person name="Hansen M."/>
            <person name="Howarth C."/>
            <person name="Imamovic A."/>
            <person name="Ireland A."/>
            <person name="Larimer J."/>
            <person name="McCowan C."/>
            <person name="Murphy C."/>
            <person name="Pearson M."/>
            <person name="Poon T.W."/>
            <person name="Priest M."/>
            <person name="Roberts A."/>
            <person name="Saif S."/>
            <person name="Shea T."/>
            <person name="Sisk P."/>
            <person name="Sykes S."/>
            <person name="Wortman J."/>
            <person name="Nusbaum C."/>
            <person name="Birren B."/>
        </authorList>
    </citation>
    <scope>NUCLEOTIDE SEQUENCE [LARGE SCALE GENOMIC DNA]</scope>
    <source>
        <strain evidence="9">ATCC 38817</strain>
    </source>
</reference>
<sequence>MTAPLDAPATADTTTTTDACFKPKAAPGFYQRLPKVELHAHLNGSISAHEISILLRRRPPPDADRLQLLAKLGITPGAGAEGASDEETAEARLWGPAGALERGLSRYLSLGGLSLEAFFPIFGSVVYSATSTLAGVFDATALVIEAFYEDGVRYLELRTTPRVLSTSQLNVHAQGRDLADAQRIAGRTLYLNTVIEAMEATCASLAATHGPNHDDGLPPITVRLIVCLDRRHSPEEGLEIVDIAAGLARAHPGAVVGVDLCGPPTVSQYDQFRPAFRRAKHLGLAVTLHAAEIPERADVETNIMLDDGVDRLGHGTYMGPATCERALRERVPLELCVSSNCLCGTIPSEAEHHFGYWHFHVSERRRHPHHTDLPGPAAAALRGEDGHHPVALCTDDRGVFGAELSYEYRLVGQAFDLSEEQLTELSRRAAWACFIGGRCAGAWAEGVADRTPALHADDPALPEHLKADCPGSDDSDSAAEANRRRATEWLAQWDHAINCFINREKALK</sequence>
<accession>A0A058Z5G9</accession>
<dbReference type="GeneID" id="20528632"/>
<dbReference type="EMBL" id="KB932206">
    <property type="protein sequence ID" value="KCV69480.1"/>
    <property type="molecule type" value="Genomic_DNA"/>
</dbReference>
<dbReference type="SUPFAM" id="SSF51556">
    <property type="entry name" value="Metallo-dependent hydrolases"/>
    <property type="match status" value="1"/>
</dbReference>
<keyword evidence="6" id="KW-0546">Nucleotide metabolism</keyword>
<evidence type="ECO:0000313" key="9">
    <source>
        <dbReference type="EMBL" id="KCV69480.1"/>
    </source>
</evidence>
<dbReference type="STRING" id="691883.A0A058Z5G9"/>
<dbReference type="OrthoDB" id="272271at2759"/>
<dbReference type="Proteomes" id="UP000030693">
    <property type="component" value="Unassembled WGS sequence"/>
</dbReference>
<evidence type="ECO:0000259" key="8">
    <source>
        <dbReference type="Pfam" id="PF00962"/>
    </source>
</evidence>